<feature type="domain" description="Nudix hydrolase" evidence="4">
    <location>
        <begin position="51"/>
        <end position="181"/>
    </location>
</feature>
<reference evidence="6" key="1">
    <citation type="journal article" date="2019" name="Int. J. Syst. Evol. Microbiol.">
        <title>The Global Catalogue of Microorganisms (GCM) 10K type strain sequencing project: providing services to taxonomists for standard genome sequencing and annotation.</title>
        <authorList>
            <consortium name="The Broad Institute Genomics Platform"/>
            <consortium name="The Broad Institute Genome Sequencing Center for Infectious Disease"/>
            <person name="Wu L."/>
            <person name="Ma J."/>
        </authorList>
    </citation>
    <scope>NUCLEOTIDE SEQUENCE [LARGE SCALE GENOMIC DNA]</scope>
    <source>
        <strain evidence="6">CGMCC 4.7682</strain>
    </source>
</reference>
<dbReference type="SUPFAM" id="SSF55811">
    <property type="entry name" value="Nudix"/>
    <property type="match status" value="1"/>
</dbReference>
<dbReference type="CDD" id="cd18876">
    <property type="entry name" value="NUDIX_Hydrolase"/>
    <property type="match status" value="1"/>
</dbReference>
<keyword evidence="6" id="KW-1185">Reference proteome</keyword>
<evidence type="ECO:0000256" key="3">
    <source>
        <dbReference type="ARBA" id="ARBA00022842"/>
    </source>
</evidence>
<proteinExistence type="predicted"/>
<dbReference type="Pfam" id="PF00293">
    <property type="entry name" value="NUDIX"/>
    <property type="match status" value="1"/>
</dbReference>
<dbReference type="EMBL" id="JBHRWI010000002">
    <property type="protein sequence ID" value="MFC3508811.1"/>
    <property type="molecule type" value="Genomic_DNA"/>
</dbReference>
<dbReference type="PROSITE" id="PS00893">
    <property type="entry name" value="NUDIX_BOX"/>
    <property type="match status" value="1"/>
</dbReference>
<comment type="caution">
    <text evidence="5">The sequence shown here is derived from an EMBL/GenBank/DDBJ whole genome shotgun (WGS) entry which is preliminary data.</text>
</comment>
<keyword evidence="2" id="KW-0378">Hydrolase</keyword>
<organism evidence="5 6">
    <name type="scientific">Amycolatopsis halotolerans</name>
    <dbReference type="NCBI Taxonomy" id="330083"/>
    <lineage>
        <taxon>Bacteria</taxon>
        <taxon>Bacillati</taxon>
        <taxon>Actinomycetota</taxon>
        <taxon>Actinomycetes</taxon>
        <taxon>Pseudonocardiales</taxon>
        <taxon>Pseudonocardiaceae</taxon>
        <taxon>Amycolatopsis</taxon>
    </lineage>
</organism>
<accession>A0ABV7Q6R8</accession>
<dbReference type="PROSITE" id="PS51462">
    <property type="entry name" value="NUDIX"/>
    <property type="match status" value="1"/>
</dbReference>
<dbReference type="Gene3D" id="3.90.79.10">
    <property type="entry name" value="Nucleoside Triphosphate Pyrophosphohydrolase"/>
    <property type="match status" value="1"/>
</dbReference>
<dbReference type="PANTHER" id="PTHR43046:SF12">
    <property type="entry name" value="GDP-MANNOSE MANNOSYL HYDROLASE"/>
    <property type="match status" value="1"/>
</dbReference>
<name>A0ABV7Q6R8_9PSEU</name>
<dbReference type="RefSeq" id="WP_377875512.1">
    <property type="nucleotide sequence ID" value="NZ_JBHMAY010000081.1"/>
</dbReference>
<dbReference type="PANTHER" id="PTHR43046">
    <property type="entry name" value="GDP-MANNOSE MANNOSYL HYDROLASE"/>
    <property type="match status" value="1"/>
</dbReference>
<dbReference type="InterPro" id="IPR015797">
    <property type="entry name" value="NUDIX_hydrolase-like_dom_sf"/>
</dbReference>
<dbReference type="InterPro" id="IPR020084">
    <property type="entry name" value="NUDIX_hydrolase_CS"/>
</dbReference>
<keyword evidence="3" id="KW-0460">Magnesium</keyword>
<evidence type="ECO:0000256" key="2">
    <source>
        <dbReference type="ARBA" id="ARBA00022801"/>
    </source>
</evidence>
<dbReference type="InterPro" id="IPR000086">
    <property type="entry name" value="NUDIX_hydrolase_dom"/>
</dbReference>
<dbReference type="Proteomes" id="UP001595764">
    <property type="component" value="Unassembled WGS sequence"/>
</dbReference>
<comment type="cofactor">
    <cofactor evidence="1">
        <name>Mg(2+)</name>
        <dbReference type="ChEBI" id="CHEBI:18420"/>
    </cofactor>
</comment>
<evidence type="ECO:0000256" key="1">
    <source>
        <dbReference type="ARBA" id="ARBA00001946"/>
    </source>
</evidence>
<evidence type="ECO:0000313" key="5">
    <source>
        <dbReference type="EMBL" id="MFC3508811.1"/>
    </source>
</evidence>
<evidence type="ECO:0000313" key="6">
    <source>
        <dbReference type="Proteomes" id="UP001595764"/>
    </source>
</evidence>
<sequence>MGGGDDPRGPRLIMTGNPASHCGDDAVFAADLRDEGEPEVEFNPGIAARFPRKNAAAGVLARDEYGRVLFVSPTYKPFLEIPGGLVEDGESPLAACRREVREELGIDVPVGRLLVVDWLPAHGVWRDSLQFIFDGGVLSRDQIGAIRLASDEVSRFEFLDLEAAQPQLRPSKARRISLAHQAFLDGETVYGEFGRRLG</sequence>
<gene>
    <name evidence="5" type="ORF">ACFORO_01425</name>
</gene>
<protein>
    <submittedName>
        <fullName evidence="5">NUDIX domain-containing protein</fullName>
    </submittedName>
</protein>
<evidence type="ECO:0000259" key="4">
    <source>
        <dbReference type="PROSITE" id="PS51462"/>
    </source>
</evidence>